<reference evidence="2 3" key="1">
    <citation type="submission" date="2020-03" db="EMBL/GenBank/DDBJ databases">
        <title>Genome sequence of strain Massilia sp. TW-1.</title>
        <authorList>
            <person name="Chaudhary D.K."/>
        </authorList>
    </citation>
    <scope>NUCLEOTIDE SEQUENCE [LARGE SCALE GENOMIC DNA]</scope>
    <source>
        <strain evidence="2 3">TW-1</strain>
    </source>
</reference>
<dbReference type="RefSeq" id="WP_166864152.1">
    <property type="nucleotide sequence ID" value="NZ_JAAQOM010000023.1"/>
</dbReference>
<gene>
    <name evidence="2" type="ORF">HAV22_27975</name>
</gene>
<evidence type="ECO:0000313" key="2">
    <source>
        <dbReference type="EMBL" id="NIA57469.1"/>
    </source>
</evidence>
<organism evidence="2 3">
    <name type="scientific">Telluria antibiotica</name>
    <dbReference type="NCBI Taxonomy" id="2717319"/>
    <lineage>
        <taxon>Bacteria</taxon>
        <taxon>Pseudomonadati</taxon>
        <taxon>Pseudomonadota</taxon>
        <taxon>Betaproteobacteria</taxon>
        <taxon>Burkholderiales</taxon>
        <taxon>Oxalobacteraceae</taxon>
        <taxon>Telluria group</taxon>
        <taxon>Telluria</taxon>
    </lineage>
</organism>
<comment type="caution">
    <text evidence="2">The sequence shown here is derived from an EMBL/GenBank/DDBJ whole genome shotgun (WGS) entry which is preliminary data.</text>
</comment>
<evidence type="ECO:0000256" key="1">
    <source>
        <dbReference type="SAM" id="Phobius"/>
    </source>
</evidence>
<dbReference type="Proteomes" id="UP000716322">
    <property type="component" value="Unassembled WGS sequence"/>
</dbReference>
<sequence>MEQIQRYDDEVTVLAGTPAADAMRPEAPYRRFTAWCAGVVAAGVLLVVGIVAVVDPYHLYGLVDSPRLNHVKPLPEQYREQIKLAQAEAVRPDVILLGNSRAEVGLDPDSPLLAARGRGAYNMGMSGTKLTVSERMYAKLRADAAPASTAVIGVEFLDFLVSPNSRLEPAPVQAPSPWQWRFDTLFSIKSLTDALRTVRLQKAADPETMTQRGQTPLRDYNRYARTEGYYAIFQQKARDNAKAVLKKPHNLFVAGTDSSESIGRLRALLDTMARDRTDVHLVIYPYHAQLMAMFEDAGLLGTMDEWKRVLVREADAARARHPDARISVWDFSGYGDMRCERIPAPGDTRSVTRWYWEAGHFKSTLGDLMLQRILGGDGTFGVRLTADGLDANRQRIAAERAQCAGTYPDVFAGASDLVAVARASTP</sequence>
<keyword evidence="1" id="KW-1133">Transmembrane helix</keyword>
<accession>A0ABX0PJI5</accession>
<protein>
    <submittedName>
        <fullName evidence="2">Uncharacterized protein</fullName>
    </submittedName>
</protein>
<proteinExistence type="predicted"/>
<keyword evidence="3" id="KW-1185">Reference proteome</keyword>
<feature type="transmembrane region" description="Helical" evidence="1">
    <location>
        <begin position="32"/>
        <end position="54"/>
    </location>
</feature>
<keyword evidence="1" id="KW-0472">Membrane</keyword>
<keyword evidence="1" id="KW-0812">Transmembrane</keyword>
<dbReference type="EMBL" id="JAAQOM010000023">
    <property type="protein sequence ID" value="NIA57469.1"/>
    <property type="molecule type" value="Genomic_DNA"/>
</dbReference>
<evidence type="ECO:0000313" key="3">
    <source>
        <dbReference type="Proteomes" id="UP000716322"/>
    </source>
</evidence>
<name>A0ABX0PJI5_9BURK</name>